<feature type="compositionally biased region" description="Polar residues" evidence="5">
    <location>
        <begin position="164"/>
        <end position="177"/>
    </location>
</feature>
<keyword evidence="2" id="KW-0677">Repeat</keyword>
<dbReference type="PROSITE" id="PS50026">
    <property type="entry name" value="EGF_3"/>
    <property type="match status" value="2"/>
</dbReference>
<evidence type="ECO:0000313" key="9">
    <source>
        <dbReference type="Proteomes" id="UP001497525"/>
    </source>
</evidence>
<keyword evidence="6" id="KW-0812">Transmembrane</keyword>
<evidence type="ECO:0000256" key="2">
    <source>
        <dbReference type="ARBA" id="ARBA00022737"/>
    </source>
</evidence>
<accession>A0AAV2TGR2</accession>
<feature type="disulfide bond" evidence="4">
    <location>
        <begin position="1167"/>
        <end position="1177"/>
    </location>
</feature>
<dbReference type="Pfam" id="PF24329">
    <property type="entry name" value="FN-plug_TEN1-4"/>
    <property type="match status" value="1"/>
</dbReference>
<dbReference type="Gene3D" id="2.10.25.10">
    <property type="entry name" value="Laminin"/>
    <property type="match status" value="4"/>
</dbReference>
<dbReference type="InterPro" id="IPR056822">
    <property type="entry name" value="TEN_NHL"/>
</dbReference>
<comment type="caution">
    <text evidence="4">Lacks conserved residue(s) required for the propagation of feature annotation.</text>
</comment>
<keyword evidence="6" id="KW-1133">Transmembrane helix</keyword>
<dbReference type="SUPFAM" id="SSF63825">
    <property type="entry name" value="YWTD domain"/>
    <property type="match status" value="1"/>
</dbReference>
<dbReference type="Gene3D" id="2.60.120.260">
    <property type="entry name" value="Galactose-binding domain-like"/>
    <property type="match status" value="1"/>
</dbReference>
<dbReference type="EMBL" id="CAXLJL010000345">
    <property type="protein sequence ID" value="CAL5136643.1"/>
    <property type="molecule type" value="Genomic_DNA"/>
</dbReference>
<feature type="disulfide bond" evidence="4">
    <location>
        <begin position="1189"/>
        <end position="1198"/>
    </location>
</feature>
<gene>
    <name evidence="8" type="ORF">CDAUBV1_LOCUS10768</name>
</gene>
<dbReference type="PROSITE" id="PS00022">
    <property type="entry name" value="EGF_1"/>
    <property type="match status" value="4"/>
</dbReference>
<dbReference type="GO" id="GO:0008045">
    <property type="term" value="P:motor neuron axon guidance"/>
    <property type="evidence" value="ECO:0007669"/>
    <property type="project" value="TreeGrafter"/>
</dbReference>
<feature type="region of interest" description="Disordered" evidence="5">
    <location>
        <begin position="1"/>
        <end position="318"/>
    </location>
</feature>
<dbReference type="InterPro" id="IPR057627">
    <property type="entry name" value="FN-plug_TEN1-4"/>
</dbReference>
<feature type="transmembrane region" description="Helical" evidence="6">
    <location>
        <begin position="820"/>
        <end position="838"/>
    </location>
</feature>
<feature type="domain" description="EGF-like" evidence="7">
    <location>
        <begin position="1163"/>
        <end position="1199"/>
    </location>
</feature>
<dbReference type="PANTHER" id="PTHR11219">
    <property type="entry name" value="TENEURIN AND N-ACETYLGLUCOSAMINE-1-PHOSPHODIESTER ALPHA-N-ACETYLGLUCOSAMINIDASE"/>
    <property type="match status" value="1"/>
</dbReference>
<feature type="region of interest" description="Disordered" evidence="5">
    <location>
        <begin position="2914"/>
        <end position="2933"/>
    </location>
</feature>
<organism evidence="8 9">
    <name type="scientific">Calicophoron daubneyi</name>
    <name type="common">Rumen fluke</name>
    <name type="synonym">Paramphistomum daubneyi</name>
    <dbReference type="NCBI Taxonomy" id="300641"/>
    <lineage>
        <taxon>Eukaryota</taxon>
        <taxon>Metazoa</taxon>
        <taxon>Spiralia</taxon>
        <taxon>Lophotrochozoa</taxon>
        <taxon>Platyhelminthes</taxon>
        <taxon>Trematoda</taxon>
        <taxon>Digenea</taxon>
        <taxon>Plagiorchiida</taxon>
        <taxon>Pronocephalata</taxon>
        <taxon>Paramphistomoidea</taxon>
        <taxon>Paramphistomidae</taxon>
        <taxon>Calicophoron</taxon>
    </lineage>
</organism>
<dbReference type="Pfam" id="PF23093">
    <property type="entry name" value="GBD_Tenm3"/>
    <property type="match status" value="1"/>
</dbReference>
<keyword evidence="1 4" id="KW-0245">EGF-like domain</keyword>
<feature type="region of interest" description="Disordered" evidence="5">
    <location>
        <begin position="2458"/>
        <end position="2477"/>
    </location>
</feature>
<dbReference type="InterPro" id="IPR056823">
    <property type="entry name" value="TEN-like_YD-shell"/>
</dbReference>
<feature type="transmembrane region" description="Helical" evidence="6">
    <location>
        <begin position="737"/>
        <end position="759"/>
    </location>
</feature>
<evidence type="ECO:0000259" key="7">
    <source>
        <dbReference type="PROSITE" id="PS50026"/>
    </source>
</evidence>
<feature type="region of interest" description="Disordered" evidence="5">
    <location>
        <begin position="3089"/>
        <end position="3135"/>
    </location>
</feature>
<feature type="compositionally biased region" description="Polar residues" evidence="5">
    <location>
        <begin position="70"/>
        <end position="98"/>
    </location>
</feature>
<feature type="compositionally biased region" description="Acidic residues" evidence="5">
    <location>
        <begin position="236"/>
        <end position="247"/>
    </location>
</feature>
<dbReference type="Pfam" id="PF25021">
    <property type="entry name" value="TEN_NHL"/>
    <property type="match status" value="1"/>
</dbReference>
<evidence type="ECO:0000256" key="1">
    <source>
        <dbReference type="ARBA" id="ARBA00022536"/>
    </source>
</evidence>
<feature type="compositionally biased region" description="Polar residues" evidence="5">
    <location>
        <begin position="3096"/>
        <end position="3122"/>
    </location>
</feature>
<dbReference type="SMART" id="SM00181">
    <property type="entry name" value="EGF"/>
    <property type="match status" value="6"/>
</dbReference>
<dbReference type="Gene3D" id="2.180.10.10">
    <property type="entry name" value="RHS repeat-associated core"/>
    <property type="match status" value="1"/>
</dbReference>
<dbReference type="PANTHER" id="PTHR11219:SF69">
    <property type="entry name" value="TENEURIN-A"/>
    <property type="match status" value="1"/>
</dbReference>
<feature type="compositionally biased region" description="Low complexity" evidence="5">
    <location>
        <begin position="188"/>
        <end position="203"/>
    </location>
</feature>
<comment type="caution">
    <text evidence="8">The sequence shown here is derived from an EMBL/GenBank/DDBJ whole genome shotgun (WGS) entry which is preliminary data.</text>
</comment>
<dbReference type="Pfam" id="PF25024">
    <property type="entry name" value="EGF_TEN"/>
    <property type="match status" value="1"/>
</dbReference>
<feature type="compositionally biased region" description="Polar residues" evidence="5">
    <location>
        <begin position="1"/>
        <end position="18"/>
    </location>
</feature>
<dbReference type="Pfam" id="PF25023">
    <property type="entry name" value="TEN_YD-shell"/>
    <property type="match status" value="3"/>
</dbReference>
<evidence type="ECO:0000256" key="6">
    <source>
        <dbReference type="SAM" id="Phobius"/>
    </source>
</evidence>
<feature type="compositionally biased region" description="Basic and acidic residues" evidence="5">
    <location>
        <begin position="126"/>
        <end position="150"/>
    </location>
</feature>
<feature type="compositionally biased region" description="Pro residues" evidence="5">
    <location>
        <begin position="355"/>
        <end position="366"/>
    </location>
</feature>
<proteinExistence type="predicted"/>
<feature type="disulfide bond" evidence="4">
    <location>
        <begin position="1122"/>
        <end position="1131"/>
    </location>
</feature>
<reference evidence="8" key="1">
    <citation type="submission" date="2024-06" db="EMBL/GenBank/DDBJ databases">
        <authorList>
            <person name="Liu X."/>
            <person name="Lenzi L."/>
            <person name="Haldenby T S."/>
            <person name="Uol C."/>
        </authorList>
    </citation>
    <scope>NUCLEOTIDE SEQUENCE</scope>
</reference>
<feature type="compositionally biased region" description="Polar residues" evidence="5">
    <location>
        <begin position="222"/>
        <end position="234"/>
    </location>
</feature>
<keyword evidence="6" id="KW-0472">Membrane</keyword>
<dbReference type="InterPro" id="IPR000742">
    <property type="entry name" value="EGF"/>
</dbReference>
<dbReference type="PROSITE" id="PS01186">
    <property type="entry name" value="EGF_2"/>
    <property type="match status" value="2"/>
</dbReference>
<protein>
    <recommendedName>
        <fullName evidence="7">EGF-like domain-containing protein</fullName>
    </recommendedName>
</protein>
<feature type="compositionally biased region" description="Basic and acidic residues" evidence="5">
    <location>
        <begin position="3124"/>
        <end position="3133"/>
    </location>
</feature>
<dbReference type="InterPro" id="IPR051216">
    <property type="entry name" value="Teneurin"/>
</dbReference>
<feature type="disulfide bond" evidence="4">
    <location>
        <begin position="1100"/>
        <end position="1110"/>
    </location>
</feature>
<dbReference type="InterPro" id="IPR057629">
    <property type="entry name" value="Teneurin1-4_GBD"/>
</dbReference>
<feature type="region of interest" description="Disordered" evidence="5">
    <location>
        <begin position="352"/>
        <end position="376"/>
    </location>
</feature>
<evidence type="ECO:0000256" key="3">
    <source>
        <dbReference type="ARBA" id="ARBA00023157"/>
    </source>
</evidence>
<feature type="compositionally biased region" description="Polar residues" evidence="5">
    <location>
        <begin position="106"/>
        <end position="125"/>
    </location>
</feature>
<dbReference type="FunFam" id="2.10.25.10:FF:000021">
    <property type="entry name" value="Teneurin transmembrane protein 2"/>
    <property type="match status" value="1"/>
</dbReference>
<evidence type="ECO:0000313" key="8">
    <source>
        <dbReference type="EMBL" id="CAL5136643.1"/>
    </source>
</evidence>
<dbReference type="InterPro" id="IPR056820">
    <property type="entry name" value="TEN_TTR-like"/>
</dbReference>
<feature type="compositionally biased region" description="Polar residues" evidence="5">
    <location>
        <begin position="29"/>
        <end position="48"/>
    </location>
</feature>
<sequence>MSENFPGRKSNSPTQPASIANDKLKNSLRRQNLSHSTGGNPFSLSGSGAQIRPNERTESKTSGESTTSTDNSLKNRSVTNSFESKRNSTGAESVSSGIGTMPGGSSRLTSTSASVNSDRQSQQSKRYSESSRKGDEKDSADSYKGVKDVPSHLTDSQLMRRRNGSSSRADSPAVSNEMSKRGSDIPLSNKTTNGNSNGSGSNKIVTNSSLARSRKRARNENQRMGSKNQPNSSLLADDEDEDDESGEDEHSALNKQVFSDIDLPGDEMQNSTDLEMSYRGRQRRQTYQLPPRRRDSSLGGNYGHTNVYGPAGGTLPRRRRTDVSLTRATTIGGADPHGALNSAQRLAQSIRTGAIPPPPSEPPPATPLSGSLMSDLGSASANGTTGVLNPFALHLQNQHQQRQMAALAAAVAAAGGGVQPSLLSGMPNSLQNAYVLNFTLHSKPQICKLFFANALCGFAGIPNHDLPDLLQLQHQALLFQQQQQQHQQQQQQQQQLLASGMLQSLSTPLQTSQYAQRFGTLGRPGRTDPVSSLQPYLSAATLLSAQQQLQMQQHQQYQQHVNNANAAQLGILNSPTIPLMPDQNDTMANKSPSGAGGSGSVVYENSYNSFHRLLANSLAPSLSQDVLGSGIGLSDGVPMSPNVASSVRSNTLGRDGSVPPMALVQTLNAPNSAPPPPPNHPNYDLVGARTVEPTYAVNPALGTFDSVHKQQQQQQPVQHPDTTVVVTRQKSKRRCPWYYWIISILVLAFLLALVLAVSFSVEKSHLGSRLVERFAQDPAIIGLFDPNHPAVKLEPDRPVHVVLDRMGVWSAEWHMRTSRYVRYNITVSSPLSSIGIFMRHSTMPTIVHYDIFDRISGRNLAPAANKRANRVKRSSDTYQPTTDARETARVHYLEEGIWFLAFVNDQPRPEPFTFSIGDAIMERGCPNDCSNRGVCNRGNCDCVNGFKGPDCSVAELPKVCNGHGDYMAGACRCYPEWKGRECETLWSECPDPTCSGNGRCVTGECQCYPDFSGESCEIRTCPSVNCSGHGVCIEGNCRCFSGWSGRICDLPVPVMHTASFVGNTGLPVERSLDRVEAPVVRSAESPNSMALLDASAPKECPLDCGRRGVCEFDNTDNPSCHCLPGWTGVLCDRKLCDSRCFQHGQCANGTCICQPGWNGKHCTLAGCPNQCSGHGQCLPDAENVYSCHCTSEWKGSACQAKVETICDDQADGDADGLIDCLDPDCCPSSHCRQLAQLKDPSAEDAQQSCAHSDTFAYLLLITPMAQPGSSFYEQLEFLLRREQIVVENFDPRRISVIRGTIHQWDGTVFWGCRVSDRRKMHNGYTLTDQHGRFDLPVEGGSIVQLELLRYPTDRFSAVYSLYVPVNEIVNMGDFYMYDAKQQPPMSRWSTPVYPNVGGILAPSPIMHDLWVTGKYVLDNSNSKSCLAGGVHDPTALGGPRLILGNTEDASSVCLDTDRSLCVNNGILSYSIPLEDSRLHLIHRSDRTDGYQPVLLIQLLAAQRTPPERLREVHLVVDIAGLRYTVRLEPEPGLTHIFHWNRTDGYNRTVYGVVNAKVSVGYIYDGCPQVFWERKKARLEGHELTSSELANWNLDMVHHYSINHGIVYRGDGSHLFLKQTHWHVVPILGSQSGTKRTPGECEHCANGENAYGTAVFRIHCLFTDFVGNLVVGDGGFMRWLQPPEPSKSKVRRYSPMDTLENKAQSSQGGNDRRIWHSASNFKLDLLSVNFDEKQIDGYRLTPYPTYVFRKLGKANSGAYSSNPLSTEPGFFLSYGAGRTVWLLSDSQPPSVLLAISADCVEPTGSEPALPNGKCLKHPLKNPRGMAVSQSDLYVADDNLIWRMPLQPTPGRKRMMLLAVGVSGTKWSTPPCDRSVPASQMHLRSPDHLVYNAFEDSLYFADGNQVYRLHLASQMVSLAAGHLKGCPTNWDPSLDIAPLATEMELSAVRGLGVSPEGELYIAEPQRVWIRRADDRLYPMAGTLVKQKLEIFDLGKSSSHIADDQGVIDMGLAEDFVFSNITSFTTSIYGELFIGDAGNGVVYRIHYQLPRSADNSLTYRVSSPATDEVYVFNQHGQLTHTENAVTQMTLYGLEYRANAIHGWLSKIRGNSVNLRFDIHRDTQGHLLYFHTPTGLVYNVTVEPGPSQRITKLHDPVNGGFWEFHYSPNGLLLRLSRPQDSGFTRFEYAPDSGLLTRIIFPSGVEIDTNLLLSLAPSSGKGRILSKIDLPSYEMLNFSNPHSDVSSYLYRTTAPPRGDSNRGWLQLTYGEQNDQWAVRIGQAQHIQAGLNRPLRLVRNIHLPERSNENRLENTVLWSFDLNAGGGQRLDREFSATQPGTRVSRGLLVGFDPPSSWDAGSRLLKRFKRRSLFSNMNSALSLSGFKGVTSDTVDWQYQKTLVINGYDLLQVKFDWARQLETYQRASTNQVLLQVVYNPNSQPMIFNASTAGQQDHRYDFRVDNRRRTAGGTERTGYDSGSTAPAPLSLSYTTNGQLSAFYWGTTAYRFTYDSANRVKVADLGYQTESISYEYTDKRIPHQPTVIFASGTGNFKLFYSDSPLDDIGQQAEVLDTSEPTERLGLTRVLTPSGLRREFSRVMGLGVHCLLYNPWPGSPGPWLYEWGVDVGSEIKPSFASAERPFAEFLRFTWSSGYRRVATFPKQHQIMYDKTTIRWDTADLADEEQFNRVDSAPYVRLTDFTSGFQMTIWRTYRGSLLSSLRVQSHIPGARNAHPILGGLLSSRHLYTYNNNLNLIGIRTQLYANTEKEETLLELSMKDKLILDEQTLTKYDVMSGQLLSIREFDVVHRASALYITYAPKSLQLYRQLDEHGRLKHVVLYPLSSRRDPLYNLSLLYRPNMLNAVQQREEQRGQVPRWISFVHGPGGRLEAVDREEAGSSLRSHSVLVYNSEGRIARLRIAMSDPQMAPGGQPDSGSTTSRSEELQFIYDSRGLLKRRGNWLYHFDEDGFLTERRLHNDRIVDRFAYNSKGLLTWAERKVDSDLQSNPSESFTSFEQSPLEDDIGSKRAFRVQYVYDAEDRLVVVRDMLLVRDLMQYFYADPEHPNRVTHVFNHGRQVTFRLLYEPLKGHLFAVEEFSTVPEPPNGNSSANSDQFTEQDLSKLQSQDTGYYQHQEKADEGRTQRTSQKHVYFVITNHEGAPTAMFSEDMKATWTAEYSATGSRRLTMPNRNKFFSTSILEDANVPLGHASCLVDVHTGFLFCPPTHRAYDPLGATFTSPDWRELLSSRIPSVHRDPSVLDSHKWGLVEQRYLRLGPTGMLDQLLEAIKSPKWWLKHVGFSIDAVLPQFDICTGKFGPLGMSPHWRLPPLPEEFGLTGRPACMFRNCMAERLNGKIERLSVTRPSRLTPGGPEGTGLPSFLLDSSEQAAEARVLLLPARTMFESEIAFEVDAQGFVNVRIPEAHSLVRDDDPDGSVFRSPQLALTLLSGARLTDWWWQNRRQGGANSVTGMLIQSFARLEHDASSTLDELTQLGLKLPVYDIQTGHNLTLYTNDNESQIWLTCQQIQWRIHFVPSWDRAIQQSLAESRRRGEDGAWSHEIRMATQLNLADPSISSLSAAPTAGHQLIADSSAANHFYGLNYLWTFKQLHQLAHDGRIQGYRWIPTSMPVGNGTSLSRFYDIPNAYQLRPITTAKTPS</sequence>
<dbReference type="CDD" id="cd00054">
    <property type="entry name" value="EGF_CA"/>
    <property type="match status" value="1"/>
</dbReference>
<feature type="domain" description="EGF-like" evidence="7">
    <location>
        <begin position="1096"/>
        <end position="1132"/>
    </location>
</feature>
<keyword evidence="3 4" id="KW-1015">Disulfide bond</keyword>
<evidence type="ECO:0000256" key="5">
    <source>
        <dbReference type="SAM" id="MobiDB-lite"/>
    </source>
</evidence>
<dbReference type="Pfam" id="PF25020">
    <property type="entry name" value="TTR_TEN1-4"/>
    <property type="match status" value="1"/>
</dbReference>
<name>A0AAV2TGR2_CALDB</name>
<dbReference type="SUPFAM" id="SSF57196">
    <property type="entry name" value="EGF/Laminin"/>
    <property type="match status" value="2"/>
</dbReference>
<dbReference type="Proteomes" id="UP001497525">
    <property type="component" value="Unassembled WGS sequence"/>
</dbReference>
<evidence type="ECO:0000256" key="4">
    <source>
        <dbReference type="PROSITE-ProRule" id="PRU00076"/>
    </source>
</evidence>